<evidence type="ECO:0000313" key="1">
    <source>
        <dbReference type="EMBL" id="KAJ1086498.1"/>
    </source>
</evidence>
<dbReference type="EMBL" id="JANPWB010000016">
    <property type="protein sequence ID" value="KAJ1086498.1"/>
    <property type="molecule type" value="Genomic_DNA"/>
</dbReference>
<accession>A0AAV7L5V9</accession>
<keyword evidence="2" id="KW-1185">Reference proteome</keyword>
<gene>
    <name evidence="1" type="ORF">NDU88_006614</name>
</gene>
<dbReference type="Proteomes" id="UP001066276">
    <property type="component" value="Chromosome 12"/>
</dbReference>
<name>A0AAV7L5V9_PLEWA</name>
<comment type="caution">
    <text evidence="1">The sequence shown here is derived from an EMBL/GenBank/DDBJ whole genome shotgun (WGS) entry which is preliminary data.</text>
</comment>
<proteinExistence type="predicted"/>
<dbReference type="AlphaFoldDB" id="A0AAV7L5V9"/>
<organism evidence="1 2">
    <name type="scientific">Pleurodeles waltl</name>
    <name type="common">Iberian ribbed newt</name>
    <dbReference type="NCBI Taxonomy" id="8319"/>
    <lineage>
        <taxon>Eukaryota</taxon>
        <taxon>Metazoa</taxon>
        <taxon>Chordata</taxon>
        <taxon>Craniata</taxon>
        <taxon>Vertebrata</taxon>
        <taxon>Euteleostomi</taxon>
        <taxon>Amphibia</taxon>
        <taxon>Batrachia</taxon>
        <taxon>Caudata</taxon>
        <taxon>Salamandroidea</taxon>
        <taxon>Salamandridae</taxon>
        <taxon>Pleurodelinae</taxon>
        <taxon>Pleurodeles</taxon>
    </lineage>
</organism>
<sequence>MILQVPGLRRSFREWADTACFRGQVRDLRDAQEQGFGHQTLPGQCWVSAGCPGAGLELWSWQEMGPFAGVWSSDTAWSVLGVCGVPRSHLGAVVLAGDGAPLQGCGHQTPPGQCWVSAGCPGATLELWSWQEMVPLCRGVVIRHRLVSAGCLRGAQEPPWSCGLGRRWRPSAGVWSSDTAWSVLGVCGVSRSHLGAVVVAGDGAPLQGCGHQSPPGQCWVSAGCPGAGLELCSWQEMGPSAGVWSSDTAWSVLGVCGVSRSHLGAVVVAGDGPLCRGVVIRHRLVSAGCLQGVQEPPWSCGRGRRWAPCDLGAAPCLQPLQTPQTESVAGGGGLSGRWEDFRTHWRSAEILV</sequence>
<protein>
    <submittedName>
        <fullName evidence="1">Uncharacterized protein</fullName>
    </submittedName>
</protein>
<reference evidence="1" key="1">
    <citation type="journal article" date="2022" name="bioRxiv">
        <title>Sequencing and chromosome-scale assembly of the giantPleurodeles waltlgenome.</title>
        <authorList>
            <person name="Brown T."/>
            <person name="Elewa A."/>
            <person name="Iarovenko S."/>
            <person name="Subramanian E."/>
            <person name="Araus A.J."/>
            <person name="Petzold A."/>
            <person name="Susuki M."/>
            <person name="Suzuki K.-i.T."/>
            <person name="Hayashi T."/>
            <person name="Toyoda A."/>
            <person name="Oliveira C."/>
            <person name="Osipova E."/>
            <person name="Leigh N.D."/>
            <person name="Simon A."/>
            <person name="Yun M.H."/>
        </authorList>
    </citation>
    <scope>NUCLEOTIDE SEQUENCE</scope>
    <source>
        <strain evidence="1">20211129_DDA</strain>
        <tissue evidence="1">Liver</tissue>
    </source>
</reference>
<evidence type="ECO:0000313" key="2">
    <source>
        <dbReference type="Proteomes" id="UP001066276"/>
    </source>
</evidence>